<evidence type="ECO:0000259" key="5">
    <source>
        <dbReference type="PROSITE" id="PS50931"/>
    </source>
</evidence>
<dbReference type="Pfam" id="PF03466">
    <property type="entry name" value="LysR_substrate"/>
    <property type="match status" value="1"/>
</dbReference>
<dbReference type="GO" id="GO:0043565">
    <property type="term" value="F:sequence-specific DNA binding"/>
    <property type="evidence" value="ECO:0007669"/>
    <property type="project" value="TreeGrafter"/>
</dbReference>
<evidence type="ECO:0000313" key="6">
    <source>
        <dbReference type="EMBL" id="CTQ70279.1"/>
    </source>
</evidence>
<dbReference type="Gene3D" id="3.40.190.290">
    <property type="match status" value="1"/>
</dbReference>
<dbReference type="RefSeq" id="WP_158705275.1">
    <property type="nucleotide sequence ID" value="NZ_OZ247583.1"/>
</dbReference>
<keyword evidence="4" id="KW-0804">Transcription</keyword>
<dbReference type="EMBL" id="CXWC01000010">
    <property type="protein sequence ID" value="CTQ70279.1"/>
    <property type="molecule type" value="Genomic_DNA"/>
</dbReference>
<evidence type="ECO:0000313" key="7">
    <source>
        <dbReference type="Proteomes" id="UP000049983"/>
    </source>
</evidence>
<protein>
    <submittedName>
        <fullName evidence="6">Cyn operon transcriptional activator</fullName>
    </submittedName>
</protein>
<dbReference type="FunFam" id="1.10.10.10:FF:000001">
    <property type="entry name" value="LysR family transcriptional regulator"/>
    <property type="match status" value="1"/>
</dbReference>
<evidence type="ECO:0000256" key="1">
    <source>
        <dbReference type="ARBA" id="ARBA00009437"/>
    </source>
</evidence>
<gene>
    <name evidence="6" type="primary">cynR_3</name>
    <name evidence="6" type="ORF">LA5096_02460</name>
</gene>
<dbReference type="SUPFAM" id="SSF46785">
    <property type="entry name" value="Winged helix' DNA-binding domain"/>
    <property type="match status" value="1"/>
</dbReference>
<name>A0A0M7A5V8_9HYPH</name>
<dbReference type="SUPFAM" id="SSF53850">
    <property type="entry name" value="Periplasmic binding protein-like II"/>
    <property type="match status" value="1"/>
</dbReference>
<reference evidence="7" key="1">
    <citation type="submission" date="2015-07" db="EMBL/GenBank/DDBJ databases">
        <authorList>
            <person name="Rodrigo-Torres Lidia"/>
            <person name="Arahal R.David."/>
        </authorList>
    </citation>
    <scope>NUCLEOTIDE SEQUENCE [LARGE SCALE GENOMIC DNA]</scope>
    <source>
        <strain evidence="7">CECT 5096</strain>
    </source>
</reference>
<dbReference type="PANTHER" id="PTHR30427">
    <property type="entry name" value="TRANSCRIPTIONAL ACTIVATOR PROTEIN LYSR"/>
    <property type="match status" value="1"/>
</dbReference>
<dbReference type="GO" id="GO:0003700">
    <property type="term" value="F:DNA-binding transcription factor activity"/>
    <property type="evidence" value="ECO:0007669"/>
    <property type="project" value="InterPro"/>
</dbReference>
<evidence type="ECO:0000256" key="3">
    <source>
        <dbReference type="ARBA" id="ARBA00023125"/>
    </source>
</evidence>
<sequence length="310" mass="33538">MSTKNNGRPDIRSMEAFAAVVRYGSMTAAAQKLSVSQPAVTRMVRDLEARVGFALFERNGPKISPTEKGIKFFEESQRVMANLSQLTERAHAIRDERIAAIDIVATPTMSAGLVGPVLSRVSDVLPDFVHVETTTSERVLHALRQRTADLGFSAYPGDHDQLKCLARFESLVVAVVKKGSRLDGDGPIPLSIFNTERLATICNGYGIRDAINRAFEKQKIKPSSEIATNSSLSAAMAARAGLGVALCDPVTALGVPIDGVSIRPLSAKISYAWGLFANDENPLKDRLNLLVDACTAESEKIVQNVNRLCK</sequence>
<comment type="similarity">
    <text evidence="1">Belongs to the LysR transcriptional regulatory family.</text>
</comment>
<accession>A0A0M7A5V8</accession>
<dbReference type="InterPro" id="IPR005119">
    <property type="entry name" value="LysR_subst-bd"/>
</dbReference>
<feature type="domain" description="HTH lysR-type" evidence="5">
    <location>
        <begin position="9"/>
        <end position="66"/>
    </location>
</feature>
<proteinExistence type="inferred from homology"/>
<dbReference type="InterPro" id="IPR036388">
    <property type="entry name" value="WH-like_DNA-bd_sf"/>
</dbReference>
<keyword evidence="7" id="KW-1185">Reference proteome</keyword>
<organism evidence="6 7">
    <name type="scientific">Roseibium album</name>
    <dbReference type="NCBI Taxonomy" id="311410"/>
    <lineage>
        <taxon>Bacteria</taxon>
        <taxon>Pseudomonadati</taxon>
        <taxon>Pseudomonadota</taxon>
        <taxon>Alphaproteobacteria</taxon>
        <taxon>Hyphomicrobiales</taxon>
        <taxon>Stappiaceae</taxon>
        <taxon>Roseibium</taxon>
    </lineage>
</organism>
<dbReference type="Pfam" id="PF00126">
    <property type="entry name" value="HTH_1"/>
    <property type="match status" value="1"/>
</dbReference>
<dbReference type="Gene3D" id="1.10.10.10">
    <property type="entry name" value="Winged helix-like DNA-binding domain superfamily/Winged helix DNA-binding domain"/>
    <property type="match status" value="1"/>
</dbReference>
<dbReference type="InterPro" id="IPR000847">
    <property type="entry name" value="LysR_HTH_N"/>
</dbReference>
<dbReference type="Proteomes" id="UP000049983">
    <property type="component" value="Unassembled WGS sequence"/>
</dbReference>
<dbReference type="InterPro" id="IPR036390">
    <property type="entry name" value="WH_DNA-bd_sf"/>
</dbReference>
<dbReference type="PROSITE" id="PS50931">
    <property type="entry name" value="HTH_LYSR"/>
    <property type="match status" value="1"/>
</dbReference>
<keyword evidence="2" id="KW-0805">Transcription regulation</keyword>
<dbReference type="PRINTS" id="PR00039">
    <property type="entry name" value="HTHLYSR"/>
</dbReference>
<keyword evidence="3" id="KW-0238">DNA-binding</keyword>
<evidence type="ECO:0000256" key="4">
    <source>
        <dbReference type="ARBA" id="ARBA00023163"/>
    </source>
</evidence>
<dbReference type="PANTHER" id="PTHR30427:SF1">
    <property type="entry name" value="TRANSCRIPTIONAL ACTIVATOR PROTEIN LYSR"/>
    <property type="match status" value="1"/>
</dbReference>
<dbReference type="AlphaFoldDB" id="A0A0M7A5V8"/>
<evidence type="ECO:0000256" key="2">
    <source>
        <dbReference type="ARBA" id="ARBA00023015"/>
    </source>
</evidence>
<dbReference type="GO" id="GO:0010628">
    <property type="term" value="P:positive regulation of gene expression"/>
    <property type="evidence" value="ECO:0007669"/>
    <property type="project" value="TreeGrafter"/>
</dbReference>
<dbReference type="STRING" id="311410.LA5095_01205"/>